<gene>
    <name evidence="2" type="ORF">NDI37_25620</name>
</gene>
<feature type="domain" description="PatA-like N-terminal" evidence="1">
    <location>
        <begin position="19"/>
        <end position="120"/>
    </location>
</feature>
<comment type="caution">
    <text evidence="2">The sequence shown here is derived from an EMBL/GenBank/DDBJ whole genome shotgun (WGS) entry which is preliminary data.</text>
</comment>
<keyword evidence="3" id="KW-1185">Reference proteome</keyword>
<evidence type="ECO:0000313" key="3">
    <source>
        <dbReference type="Proteomes" id="UP001442494"/>
    </source>
</evidence>
<name>A0ABV0JWI3_9CYAN</name>
<dbReference type="Proteomes" id="UP001442494">
    <property type="component" value="Unassembled WGS sequence"/>
</dbReference>
<accession>A0ABV0JWI3</accession>
<evidence type="ECO:0000259" key="1">
    <source>
        <dbReference type="Pfam" id="PF14332"/>
    </source>
</evidence>
<dbReference type="EMBL" id="JAMPKK010000089">
    <property type="protein sequence ID" value="MEP0867828.1"/>
    <property type="molecule type" value="Genomic_DNA"/>
</dbReference>
<dbReference type="RefSeq" id="WP_190420362.1">
    <property type="nucleotide sequence ID" value="NZ_JAMPKK010000089.1"/>
</dbReference>
<evidence type="ECO:0000313" key="2">
    <source>
        <dbReference type="EMBL" id="MEP0867828.1"/>
    </source>
</evidence>
<proteinExistence type="predicted"/>
<reference evidence="2 3" key="1">
    <citation type="submission" date="2022-04" db="EMBL/GenBank/DDBJ databases">
        <title>Positive selection, recombination, and allopatry shape intraspecific diversity of widespread and dominant cyanobacteria.</title>
        <authorList>
            <person name="Wei J."/>
            <person name="Shu W."/>
            <person name="Hu C."/>
        </authorList>
    </citation>
    <scope>NUCLEOTIDE SEQUENCE [LARGE SCALE GENOMIC DNA]</scope>
    <source>
        <strain evidence="2 3">GB2-A5</strain>
    </source>
</reference>
<protein>
    <recommendedName>
        <fullName evidence="1">PatA-like N-terminal domain-containing protein</fullName>
    </recommendedName>
</protein>
<sequence length="174" mass="19789">MQTLPIYSGLTKLERQIVAINQKQATGELIVGYRTPQWRLCFFLGQLVYAVGETHRVRRWQRALKHHCPDWKVENDQLAITQLWECQLLHQGIAQGHLSAAQVKAVMCESTQEVLFSMIRQPSLSGCGRSPMVGGDSYPCWLPSSVHSRSHSRGCYLRQAQTRPDFFGFSDAKN</sequence>
<dbReference type="Pfam" id="PF14332">
    <property type="entry name" value="DUF4388"/>
    <property type="match status" value="1"/>
</dbReference>
<dbReference type="InterPro" id="IPR025497">
    <property type="entry name" value="PatA-like_N"/>
</dbReference>
<organism evidence="2 3">
    <name type="scientific">Funiculus sociatus GB2-A5</name>
    <dbReference type="NCBI Taxonomy" id="2933946"/>
    <lineage>
        <taxon>Bacteria</taxon>
        <taxon>Bacillati</taxon>
        <taxon>Cyanobacteriota</taxon>
        <taxon>Cyanophyceae</taxon>
        <taxon>Coleofasciculales</taxon>
        <taxon>Coleofasciculaceae</taxon>
        <taxon>Funiculus</taxon>
    </lineage>
</organism>